<dbReference type="PIRSF" id="PIRSF006488">
    <property type="entry name" value="Exonuc_VII_S"/>
    <property type="match status" value="1"/>
</dbReference>
<keyword evidence="2 6" id="KW-0963">Cytoplasm</keyword>
<evidence type="ECO:0000256" key="2">
    <source>
        <dbReference type="ARBA" id="ARBA00022490"/>
    </source>
</evidence>
<keyword evidence="7" id="KW-0175">Coiled coil</keyword>
<dbReference type="GO" id="GO:0008855">
    <property type="term" value="F:exodeoxyribonuclease VII activity"/>
    <property type="evidence" value="ECO:0007669"/>
    <property type="project" value="UniProtKB-UniRule"/>
</dbReference>
<dbReference type="STRING" id="1121306.SAMN02745196_00431"/>
<dbReference type="InterPro" id="IPR037004">
    <property type="entry name" value="Exonuc_VII_ssu_sf"/>
</dbReference>
<dbReference type="PANTHER" id="PTHR34137:SF1">
    <property type="entry name" value="EXODEOXYRIBONUCLEASE 7 SMALL SUBUNIT"/>
    <property type="match status" value="1"/>
</dbReference>
<dbReference type="Pfam" id="PF02609">
    <property type="entry name" value="Exonuc_VII_S"/>
    <property type="match status" value="1"/>
</dbReference>
<dbReference type="Proteomes" id="UP000184526">
    <property type="component" value="Unassembled WGS sequence"/>
</dbReference>
<dbReference type="OrthoDB" id="1924430at2"/>
<protein>
    <recommendedName>
        <fullName evidence="6">Exodeoxyribonuclease 7 small subunit</fullName>
        <ecNumber evidence="6">3.1.11.6</ecNumber>
    </recommendedName>
    <alternativeName>
        <fullName evidence="6">Exodeoxyribonuclease VII small subunit</fullName>
        <shortName evidence="6">Exonuclease VII small subunit</shortName>
    </alternativeName>
</protein>
<dbReference type="EC" id="3.1.11.6" evidence="6"/>
<evidence type="ECO:0000256" key="5">
    <source>
        <dbReference type="ARBA" id="ARBA00022839"/>
    </source>
</evidence>
<dbReference type="RefSeq" id="WP_072829591.1">
    <property type="nucleotide sequence ID" value="NZ_FQXP01000003.1"/>
</dbReference>
<gene>
    <name evidence="6" type="primary">xseB</name>
    <name evidence="8" type="ORF">SAMN02745196_00431</name>
</gene>
<dbReference type="EMBL" id="FQXP01000003">
    <property type="protein sequence ID" value="SHH45621.1"/>
    <property type="molecule type" value="Genomic_DNA"/>
</dbReference>
<keyword evidence="4 6" id="KW-0378">Hydrolase</keyword>
<evidence type="ECO:0000256" key="3">
    <source>
        <dbReference type="ARBA" id="ARBA00022722"/>
    </source>
</evidence>
<dbReference type="NCBIfam" id="NF002140">
    <property type="entry name" value="PRK00977.1-4"/>
    <property type="match status" value="1"/>
</dbReference>
<reference evidence="8 9" key="1">
    <citation type="submission" date="2016-11" db="EMBL/GenBank/DDBJ databases">
        <authorList>
            <person name="Jaros S."/>
            <person name="Januszkiewicz K."/>
            <person name="Wedrychowicz H."/>
        </authorList>
    </citation>
    <scope>NUCLEOTIDE SEQUENCE [LARGE SCALE GENOMIC DNA]</scope>
    <source>
        <strain evidence="8 9">DSM 3089</strain>
    </source>
</reference>
<evidence type="ECO:0000313" key="9">
    <source>
        <dbReference type="Proteomes" id="UP000184526"/>
    </source>
</evidence>
<comment type="function">
    <text evidence="6">Bidirectionally degrades single-stranded DNA into large acid-insoluble oligonucleotides, which are then degraded further into small acid-soluble oligonucleotides.</text>
</comment>
<name>A0A1M5T4D6_9CLOT</name>
<dbReference type="GO" id="GO:0009318">
    <property type="term" value="C:exodeoxyribonuclease VII complex"/>
    <property type="evidence" value="ECO:0007669"/>
    <property type="project" value="UniProtKB-UniRule"/>
</dbReference>
<evidence type="ECO:0000313" key="8">
    <source>
        <dbReference type="EMBL" id="SHH45621.1"/>
    </source>
</evidence>
<dbReference type="GO" id="GO:0006308">
    <property type="term" value="P:DNA catabolic process"/>
    <property type="evidence" value="ECO:0007669"/>
    <property type="project" value="UniProtKB-UniRule"/>
</dbReference>
<feature type="coiled-coil region" evidence="7">
    <location>
        <begin position="5"/>
        <end position="39"/>
    </location>
</feature>
<dbReference type="Gene3D" id="1.10.287.1040">
    <property type="entry name" value="Exonuclease VII, small subunit"/>
    <property type="match status" value="1"/>
</dbReference>
<evidence type="ECO:0000256" key="1">
    <source>
        <dbReference type="ARBA" id="ARBA00009998"/>
    </source>
</evidence>
<dbReference type="PANTHER" id="PTHR34137">
    <property type="entry name" value="EXODEOXYRIBONUCLEASE 7 SMALL SUBUNIT"/>
    <property type="match status" value="1"/>
</dbReference>
<dbReference type="GO" id="GO:0005829">
    <property type="term" value="C:cytosol"/>
    <property type="evidence" value="ECO:0007669"/>
    <property type="project" value="TreeGrafter"/>
</dbReference>
<comment type="subunit">
    <text evidence="6">Heterooligomer composed of large and small subunits.</text>
</comment>
<sequence>MPPRKQNYEDMIKKLQLIIEKMENENLSLEEAIKSYEEGVKLTTSLYKILNDAEGKINILSSNGEEEFNMCEE</sequence>
<comment type="similarity">
    <text evidence="1 6">Belongs to the XseB family.</text>
</comment>
<evidence type="ECO:0000256" key="6">
    <source>
        <dbReference type="HAMAP-Rule" id="MF_00337"/>
    </source>
</evidence>
<dbReference type="HAMAP" id="MF_00337">
    <property type="entry name" value="Exonuc_7_S"/>
    <property type="match status" value="1"/>
</dbReference>
<evidence type="ECO:0000256" key="4">
    <source>
        <dbReference type="ARBA" id="ARBA00022801"/>
    </source>
</evidence>
<proteinExistence type="inferred from homology"/>
<keyword evidence="5 6" id="KW-0269">Exonuclease</keyword>
<comment type="catalytic activity">
    <reaction evidence="6">
        <text>Exonucleolytic cleavage in either 5'- to 3'- or 3'- to 5'-direction to yield nucleoside 5'-phosphates.</text>
        <dbReference type="EC" id="3.1.11.6"/>
    </reaction>
</comment>
<accession>A0A1M5T4D6</accession>
<dbReference type="AlphaFoldDB" id="A0A1M5T4D6"/>
<keyword evidence="9" id="KW-1185">Reference proteome</keyword>
<keyword evidence="3 6" id="KW-0540">Nuclease</keyword>
<evidence type="ECO:0000256" key="7">
    <source>
        <dbReference type="SAM" id="Coils"/>
    </source>
</evidence>
<comment type="subcellular location">
    <subcellularLocation>
        <location evidence="6">Cytoplasm</location>
    </subcellularLocation>
</comment>
<organism evidence="8 9">
    <name type="scientific">Clostridium collagenovorans DSM 3089</name>
    <dbReference type="NCBI Taxonomy" id="1121306"/>
    <lineage>
        <taxon>Bacteria</taxon>
        <taxon>Bacillati</taxon>
        <taxon>Bacillota</taxon>
        <taxon>Clostridia</taxon>
        <taxon>Eubacteriales</taxon>
        <taxon>Clostridiaceae</taxon>
        <taxon>Clostridium</taxon>
    </lineage>
</organism>
<dbReference type="SUPFAM" id="SSF116842">
    <property type="entry name" value="XseB-like"/>
    <property type="match status" value="1"/>
</dbReference>
<dbReference type="InterPro" id="IPR003761">
    <property type="entry name" value="Exonuc_VII_S"/>
</dbReference>
<dbReference type="NCBIfam" id="TIGR01280">
    <property type="entry name" value="xseB"/>
    <property type="match status" value="1"/>
</dbReference>